<protein>
    <submittedName>
        <fullName evidence="2">Putative lipoprotein</fullName>
    </submittedName>
</protein>
<comment type="caution">
    <text evidence="2">The sequence shown here is derived from an EMBL/GenBank/DDBJ whole genome shotgun (WGS) entry which is preliminary data.</text>
</comment>
<sequence length="191" mass="21502">MNILTRTLTLLSLFTLASCSTTVEHYRYSQPAFDPASFFNGQLMAVGIVQNRSGEVIRRFTANIVGAWDGKRGVLDEQFHFNDGEEQWRCWQLEQQENRLTGRAGDVVGEAEGVIAGNTLNWQYVLKVALDDGDSIDLALDDWLYLVSEDHLINRTRMTKFGIDVGEITLAIHRISDTPARPLRPSCQLEA</sequence>
<evidence type="ECO:0000313" key="3">
    <source>
        <dbReference type="Proteomes" id="UP000028252"/>
    </source>
</evidence>
<dbReference type="OrthoDB" id="5296954at2"/>
<accession>A0A081FTB0</accession>
<dbReference type="PROSITE" id="PS51257">
    <property type="entry name" value="PROKAR_LIPOPROTEIN"/>
    <property type="match status" value="1"/>
</dbReference>
<dbReference type="RefSeq" id="WP_051693153.1">
    <property type="nucleotide sequence ID" value="NZ_JMQN01000059.1"/>
</dbReference>
<dbReference type="eggNOG" id="ENOG5031DNS">
    <property type="taxonomic scope" value="Bacteria"/>
</dbReference>
<feature type="signal peptide" evidence="1">
    <location>
        <begin position="1"/>
        <end position="17"/>
    </location>
</feature>
<keyword evidence="2" id="KW-0449">Lipoprotein</keyword>
<dbReference type="PATRIC" id="fig|1232683.4.peg.3849"/>
<keyword evidence="1" id="KW-0732">Signal</keyword>
<gene>
    <name evidence="2" type="ORF">ADIMK_3912</name>
</gene>
<reference evidence="2 3" key="1">
    <citation type="submission" date="2014-04" db="EMBL/GenBank/DDBJ databases">
        <title>Marinobacterium kochiensis sp. nov., isolated from sediment sample collected from Kochi backwaters in Kerala, India.</title>
        <authorList>
            <person name="Singh A."/>
            <person name="Pinnaka A.K."/>
        </authorList>
    </citation>
    <scope>NUCLEOTIDE SEQUENCE [LARGE SCALE GENOMIC DNA]</scope>
    <source>
        <strain evidence="2 3">AK27</strain>
    </source>
</reference>
<dbReference type="EMBL" id="JMQN01000059">
    <property type="protein sequence ID" value="KEA61765.1"/>
    <property type="molecule type" value="Genomic_DNA"/>
</dbReference>
<keyword evidence="3" id="KW-1185">Reference proteome</keyword>
<dbReference type="STRING" id="1232683.ADIMK_3912"/>
<dbReference type="Proteomes" id="UP000028252">
    <property type="component" value="Unassembled WGS sequence"/>
</dbReference>
<evidence type="ECO:0000256" key="1">
    <source>
        <dbReference type="SAM" id="SignalP"/>
    </source>
</evidence>
<proteinExistence type="predicted"/>
<name>A0A081FTB0_9GAMM</name>
<dbReference type="InterPro" id="IPR024409">
    <property type="entry name" value="DUF3833"/>
</dbReference>
<dbReference type="AlphaFoldDB" id="A0A081FTB0"/>
<feature type="chain" id="PRO_5001757389" evidence="1">
    <location>
        <begin position="18"/>
        <end position="191"/>
    </location>
</feature>
<evidence type="ECO:0000313" key="2">
    <source>
        <dbReference type="EMBL" id="KEA61765.1"/>
    </source>
</evidence>
<dbReference type="Pfam" id="PF12915">
    <property type="entry name" value="DUF3833"/>
    <property type="match status" value="1"/>
</dbReference>
<organism evidence="2 3">
    <name type="scientific">Marinobacterium lacunae</name>
    <dbReference type="NCBI Taxonomy" id="1232683"/>
    <lineage>
        <taxon>Bacteria</taxon>
        <taxon>Pseudomonadati</taxon>
        <taxon>Pseudomonadota</taxon>
        <taxon>Gammaproteobacteria</taxon>
        <taxon>Oceanospirillales</taxon>
        <taxon>Oceanospirillaceae</taxon>
        <taxon>Marinobacterium</taxon>
    </lineage>
</organism>